<dbReference type="CDD" id="cd01948">
    <property type="entry name" value="EAL"/>
    <property type="match status" value="1"/>
</dbReference>
<comment type="caution">
    <text evidence="3">The sequence shown here is derived from an EMBL/GenBank/DDBJ whole genome shotgun (WGS) entry which is preliminary data.</text>
</comment>
<dbReference type="AlphaFoldDB" id="A0A554WIR9"/>
<proteinExistence type="predicted"/>
<dbReference type="Pfam" id="PF00563">
    <property type="entry name" value="EAL"/>
    <property type="match status" value="1"/>
</dbReference>
<dbReference type="Pfam" id="PF00990">
    <property type="entry name" value="GGDEF"/>
    <property type="match status" value="1"/>
</dbReference>
<dbReference type="InterPro" id="IPR035919">
    <property type="entry name" value="EAL_sf"/>
</dbReference>
<dbReference type="EMBL" id="VJND01000017">
    <property type="protein sequence ID" value="TSE23445.1"/>
    <property type="molecule type" value="Genomic_DNA"/>
</dbReference>
<dbReference type="Gene3D" id="3.20.20.450">
    <property type="entry name" value="EAL domain"/>
    <property type="match status" value="1"/>
</dbReference>
<feature type="domain" description="GGDEF" evidence="2">
    <location>
        <begin position="91"/>
        <end position="223"/>
    </location>
</feature>
<organism evidence="3 4">
    <name type="scientific">Tepidimonas sediminis</name>
    <dbReference type="NCBI Taxonomy" id="2588941"/>
    <lineage>
        <taxon>Bacteria</taxon>
        <taxon>Pseudomonadati</taxon>
        <taxon>Pseudomonadota</taxon>
        <taxon>Betaproteobacteria</taxon>
        <taxon>Burkholderiales</taxon>
        <taxon>Tepidimonas</taxon>
    </lineage>
</organism>
<reference evidence="3 4" key="1">
    <citation type="submission" date="2019-07" db="EMBL/GenBank/DDBJ databases">
        <title>Tepidimonas sediminis YIM 72259 draft genome.</title>
        <authorList>
            <person name="Da Costa M.S."/>
            <person name="Froufe H.J.C."/>
            <person name="Egas C."/>
            <person name="Albuquerque L."/>
        </authorList>
    </citation>
    <scope>NUCLEOTIDE SEQUENCE [LARGE SCALE GENOMIC DNA]</scope>
    <source>
        <strain evidence="3 4">YIM 72259</strain>
    </source>
</reference>
<evidence type="ECO:0000259" key="1">
    <source>
        <dbReference type="PROSITE" id="PS50883"/>
    </source>
</evidence>
<evidence type="ECO:0000259" key="2">
    <source>
        <dbReference type="PROSITE" id="PS50887"/>
    </source>
</evidence>
<protein>
    <submittedName>
        <fullName evidence="3">Phytochrome-like protein cph2</fullName>
    </submittedName>
</protein>
<name>A0A554WIR9_9BURK</name>
<dbReference type="PANTHER" id="PTHR44757">
    <property type="entry name" value="DIGUANYLATE CYCLASE DGCP"/>
    <property type="match status" value="1"/>
</dbReference>
<dbReference type="SMART" id="SM00052">
    <property type="entry name" value="EAL"/>
    <property type="match status" value="1"/>
</dbReference>
<evidence type="ECO:0000313" key="4">
    <source>
        <dbReference type="Proteomes" id="UP000320225"/>
    </source>
</evidence>
<dbReference type="PANTHER" id="PTHR44757:SF2">
    <property type="entry name" value="BIOFILM ARCHITECTURE MAINTENANCE PROTEIN MBAA"/>
    <property type="match status" value="1"/>
</dbReference>
<dbReference type="RefSeq" id="WP_185970662.1">
    <property type="nucleotide sequence ID" value="NZ_VJND01000017.1"/>
</dbReference>
<dbReference type="InterPro" id="IPR000160">
    <property type="entry name" value="GGDEF_dom"/>
</dbReference>
<dbReference type="FunFam" id="3.20.20.450:FF:000001">
    <property type="entry name" value="Cyclic di-GMP phosphodiesterase yahA"/>
    <property type="match status" value="1"/>
</dbReference>
<dbReference type="InterPro" id="IPR052155">
    <property type="entry name" value="Biofilm_reg_signaling"/>
</dbReference>
<dbReference type="PROSITE" id="PS50883">
    <property type="entry name" value="EAL"/>
    <property type="match status" value="1"/>
</dbReference>
<dbReference type="InterPro" id="IPR001633">
    <property type="entry name" value="EAL_dom"/>
</dbReference>
<accession>A0A554WIR9</accession>
<feature type="domain" description="EAL" evidence="1">
    <location>
        <begin position="232"/>
        <end position="486"/>
    </location>
</feature>
<dbReference type="InterPro" id="IPR029787">
    <property type="entry name" value="Nucleotide_cyclase"/>
</dbReference>
<dbReference type="NCBIfam" id="TIGR00254">
    <property type="entry name" value="GGDEF"/>
    <property type="match status" value="1"/>
</dbReference>
<keyword evidence="4" id="KW-1185">Reference proteome</keyword>
<sequence>MAESPVPLRPSAQLLQALQPLFDEVRRSQREQLGRLQRSVERLREEVWRRERAEAELRRIAYEDPLTGGPNWAAALAQGRRLVQDACAEGTPLAVVCVDLDLFRNVNDALGHAVGDEVLRVVARMGQQRIAPPGLFARISGDRFAAVLPGCDAEAAQRWAAELVGRAQRPVLVHGHELVVPLSAGVAWLGAHGETFDAVVAAADMALNEAKAQGRRCWRVFAPGLRRRSERAHALHRALSRAVERGELTLHYQPQVWLDHGGIVGVEALLRWQHPELGAVAPAEFIPVAEDSGLIVSIGEWVLQAALHQLRRWRDEGVPCPRVAVNLSMAQFRQPDLVARVRAALQAADVPPQGLELELTEGVLLHDAEAAQATVRALRALGVHLSIDDFGTGYSSLAQLRRFAVQRIKIDRSFVADLPHDAEAEAIVDLIVMLAQRLGLETLAEGVEQPQQAQALLARGCRLAQGYAFARPLPAAECARWLRAQAGAGA</sequence>
<dbReference type="CDD" id="cd01949">
    <property type="entry name" value="GGDEF"/>
    <property type="match status" value="1"/>
</dbReference>
<dbReference type="SMART" id="SM00267">
    <property type="entry name" value="GGDEF"/>
    <property type="match status" value="1"/>
</dbReference>
<dbReference type="SUPFAM" id="SSF141868">
    <property type="entry name" value="EAL domain-like"/>
    <property type="match status" value="1"/>
</dbReference>
<dbReference type="Proteomes" id="UP000320225">
    <property type="component" value="Unassembled WGS sequence"/>
</dbReference>
<dbReference type="SUPFAM" id="SSF55073">
    <property type="entry name" value="Nucleotide cyclase"/>
    <property type="match status" value="1"/>
</dbReference>
<gene>
    <name evidence="3" type="primary">cph2_3</name>
    <name evidence="3" type="ORF">Tsedi_02226</name>
</gene>
<dbReference type="PROSITE" id="PS50887">
    <property type="entry name" value="GGDEF"/>
    <property type="match status" value="1"/>
</dbReference>
<dbReference type="Gene3D" id="3.30.70.270">
    <property type="match status" value="1"/>
</dbReference>
<dbReference type="InterPro" id="IPR043128">
    <property type="entry name" value="Rev_trsase/Diguanyl_cyclase"/>
</dbReference>
<evidence type="ECO:0000313" key="3">
    <source>
        <dbReference type="EMBL" id="TSE23445.1"/>
    </source>
</evidence>